<dbReference type="UniPathway" id="UPA00094"/>
<dbReference type="AlphaFoldDB" id="A0A7X6S326"/>
<organism evidence="5 6">
    <name type="scientific">Periweissella fabalis</name>
    <dbReference type="NCBI Taxonomy" id="1070421"/>
    <lineage>
        <taxon>Bacteria</taxon>
        <taxon>Bacillati</taxon>
        <taxon>Bacillota</taxon>
        <taxon>Bacilli</taxon>
        <taxon>Lactobacillales</taxon>
        <taxon>Lactobacillaceae</taxon>
        <taxon>Periweissella</taxon>
    </lineage>
</organism>
<proteinExistence type="inferred from homology"/>
<evidence type="ECO:0000313" key="5">
    <source>
        <dbReference type="EMBL" id="NKZ24168.1"/>
    </source>
</evidence>
<dbReference type="EMBL" id="JAAXPN010000004">
    <property type="protein sequence ID" value="NKZ24168.1"/>
    <property type="molecule type" value="Genomic_DNA"/>
</dbReference>
<keyword evidence="6" id="KW-1185">Reference proteome</keyword>
<keyword evidence="1 3" id="KW-0596">Phosphopantetheine</keyword>
<dbReference type="GO" id="GO:0005737">
    <property type="term" value="C:cytoplasm"/>
    <property type="evidence" value="ECO:0007669"/>
    <property type="project" value="UniProtKB-SubCell"/>
</dbReference>
<comment type="caution">
    <text evidence="5">The sequence shown here is derived from an EMBL/GenBank/DDBJ whole genome shotgun (WGS) entry which is preliminary data.</text>
</comment>
<protein>
    <recommendedName>
        <fullName evidence="3">Acyl carrier protein</fullName>
        <shortName evidence="3">ACP</shortName>
    </recommendedName>
</protein>
<keyword evidence="3" id="KW-0276">Fatty acid metabolism</keyword>
<dbReference type="Gene3D" id="1.10.1200.10">
    <property type="entry name" value="ACP-like"/>
    <property type="match status" value="1"/>
</dbReference>
<comment type="subcellular location">
    <subcellularLocation>
        <location evidence="3">Cytoplasm</location>
    </subcellularLocation>
</comment>
<feature type="modified residue" description="O-(pantetheine 4'-phosphoryl)serine" evidence="3">
    <location>
        <position position="39"/>
    </location>
</feature>
<keyword evidence="3" id="KW-0444">Lipid biosynthesis</keyword>
<keyword evidence="3" id="KW-0443">Lipid metabolism</keyword>
<dbReference type="Proteomes" id="UP000549765">
    <property type="component" value="Unassembled WGS sequence"/>
</dbReference>
<comment type="PTM">
    <text evidence="3">4'-phosphopantetheine is transferred from CoA to a specific serine of apo-ACP by AcpS. This modification is essential for activity because fatty acids are bound in thioester linkage to the sulfhydryl of the prosthetic group.</text>
</comment>
<dbReference type="InterPro" id="IPR009081">
    <property type="entry name" value="PP-bd_ACP"/>
</dbReference>
<evidence type="ECO:0000313" key="6">
    <source>
        <dbReference type="Proteomes" id="UP000549765"/>
    </source>
</evidence>
<dbReference type="NCBIfam" id="NF002150">
    <property type="entry name" value="PRK00982.1-4"/>
    <property type="match status" value="1"/>
</dbReference>
<reference evidence="5 6" key="1">
    <citation type="submission" date="2020-04" db="EMBL/GenBank/DDBJ databases">
        <title>MicrobeNet Type strains.</title>
        <authorList>
            <person name="Nicholson A.C."/>
        </authorList>
    </citation>
    <scope>NUCLEOTIDE SEQUENCE [LARGE SCALE GENOMIC DNA]</scope>
    <source>
        <strain evidence="5 6">CCUG 61472</strain>
    </source>
</reference>
<dbReference type="GO" id="GO:0000036">
    <property type="term" value="F:acyl carrier activity"/>
    <property type="evidence" value="ECO:0007669"/>
    <property type="project" value="UniProtKB-UniRule"/>
</dbReference>
<dbReference type="Pfam" id="PF00550">
    <property type="entry name" value="PP-binding"/>
    <property type="match status" value="1"/>
</dbReference>
<accession>A0A7X6S326</accession>
<feature type="domain" description="Carrier" evidence="4">
    <location>
        <begin position="4"/>
        <end position="81"/>
    </location>
</feature>
<name>A0A7X6S326_9LACO</name>
<keyword evidence="3" id="KW-0275">Fatty acid biosynthesis</keyword>
<comment type="function">
    <text evidence="3">Carrier of the growing fatty acid chain in fatty acid biosynthesis.</text>
</comment>
<sequence length="81" mass="9138">MTEAQILAKVTEILADQFDLEASEIKPATDLRNDIESDSLDIFELMNQVEDEFDIKLDVEDGVQTVQDLVNVINERLNAAE</sequence>
<dbReference type="InterPro" id="IPR036736">
    <property type="entry name" value="ACP-like_sf"/>
</dbReference>
<dbReference type="InterPro" id="IPR003231">
    <property type="entry name" value="ACP"/>
</dbReference>
<gene>
    <name evidence="3" type="primary">acpP</name>
    <name evidence="5" type="ORF">HF964_05015</name>
</gene>
<comment type="pathway">
    <text evidence="3">Lipid metabolism; fatty acid biosynthesis.</text>
</comment>
<evidence type="ECO:0000256" key="3">
    <source>
        <dbReference type="HAMAP-Rule" id="MF_01217"/>
    </source>
</evidence>
<evidence type="ECO:0000256" key="1">
    <source>
        <dbReference type="ARBA" id="ARBA00022450"/>
    </source>
</evidence>
<keyword evidence="3" id="KW-0963">Cytoplasm</keyword>
<dbReference type="RefSeq" id="WP_168721967.1">
    <property type="nucleotide sequence ID" value="NZ_JAAXPN010000004.1"/>
</dbReference>
<evidence type="ECO:0000256" key="2">
    <source>
        <dbReference type="ARBA" id="ARBA00022553"/>
    </source>
</evidence>
<evidence type="ECO:0000259" key="4">
    <source>
        <dbReference type="PROSITE" id="PS50075"/>
    </source>
</evidence>
<dbReference type="HAMAP" id="MF_01217">
    <property type="entry name" value="Acyl_carrier"/>
    <property type="match status" value="1"/>
</dbReference>
<comment type="similarity">
    <text evidence="3">Belongs to the acyl carrier protein (ACP) family.</text>
</comment>
<keyword evidence="2 3" id="KW-0597">Phosphoprotein</keyword>
<dbReference type="SUPFAM" id="SSF47336">
    <property type="entry name" value="ACP-like"/>
    <property type="match status" value="1"/>
</dbReference>
<dbReference type="PROSITE" id="PS50075">
    <property type="entry name" value="CARRIER"/>
    <property type="match status" value="1"/>
</dbReference>